<evidence type="ECO:0000256" key="2">
    <source>
        <dbReference type="ARBA" id="ARBA00006070"/>
    </source>
</evidence>
<dbReference type="GO" id="GO:0006890">
    <property type="term" value="P:retrograde vesicle-mediated transport, Golgi to endoplasmic reticulum"/>
    <property type="evidence" value="ECO:0007669"/>
    <property type="project" value="TreeGrafter"/>
</dbReference>
<dbReference type="AlphaFoldDB" id="A0A8J2X2Q3"/>
<comment type="caution">
    <text evidence="8">The sequence shown here is derived from an EMBL/GenBank/DDBJ whole genome shotgun (WGS) entry which is preliminary data.</text>
</comment>
<name>A0A8J2X2Q3_9STRA</name>
<evidence type="ECO:0000313" key="8">
    <source>
        <dbReference type="EMBL" id="CAH0376375.1"/>
    </source>
</evidence>
<dbReference type="GO" id="GO:0006621">
    <property type="term" value="P:protein retention in ER lumen"/>
    <property type="evidence" value="ECO:0007669"/>
    <property type="project" value="TreeGrafter"/>
</dbReference>
<proteinExistence type="inferred from homology"/>
<dbReference type="EMBL" id="CAKKNE010000005">
    <property type="protein sequence ID" value="CAH0376375.1"/>
    <property type="molecule type" value="Genomic_DNA"/>
</dbReference>
<comment type="subcellular location">
    <subcellularLocation>
        <location evidence="1">Membrane</location>
        <topology evidence="1">Multi-pass membrane protein</topology>
    </subcellularLocation>
</comment>
<dbReference type="Proteomes" id="UP000789595">
    <property type="component" value="Unassembled WGS sequence"/>
</dbReference>
<keyword evidence="9" id="KW-1185">Reference proteome</keyword>
<evidence type="ECO:0000256" key="5">
    <source>
        <dbReference type="ARBA" id="ARBA00023136"/>
    </source>
</evidence>
<keyword evidence="4 7" id="KW-1133">Transmembrane helix</keyword>
<dbReference type="PANTHER" id="PTHR10743:SF0">
    <property type="entry name" value="PROTEIN RER1"/>
    <property type="match status" value="1"/>
</dbReference>
<comment type="similarity">
    <text evidence="2 6">Belongs to the RER1 family.</text>
</comment>
<dbReference type="PANTHER" id="PTHR10743">
    <property type="entry name" value="PROTEIN RER1"/>
    <property type="match status" value="1"/>
</dbReference>
<dbReference type="GO" id="GO:0005783">
    <property type="term" value="C:endoplasmic reticulum"/>
    <property type="evidence" value="ECO:0007669"/>
    <property type="project" value="GOC"/>
</dbReference>
<evidence type="ECO:0000256" key="4">
    <source>
        <dbReference type="ARBA" id="ARBA00022989"/>
    </source>
</evidence>
<reference evidence="8" key="1">
    <citation type="submission" date="2021-11" db="EMBL/GenBank/DDBJ databases">
        <authorList>
            <consortium name="Genoscope - CEA"/>
            <person name="William W."/>
        </authorList>
    </citation>
    <scope>NUCLEOTIDE SEQUENCE</scope>
</reference>
<accession>A0A8J2X2Q3</accession>
<dbReference type="OrthoDB" id="448250at2759"/>
<dbReference type="GO" id="GO:0000139">
    <property type="term" value="C:Golgi membrane"/>
    <property type="evidence" value="ECO:0007669"/>
    <property type="project" value="TreeGrafter"/>
</dbReference>
<evidence type="ECO:0000256" key="7">
    <source>
        <dbReference type="SAM" id="Phobius"/>
    </source>
</evidence>
<feature type="transmembrane region" description="Helical" evidence="7">
    <location>
        <begin position="53"/>
        <end position="73"/>
    </location>
</feature>
<dbReference type="InterPro" id="IPR004932">
    <property type="entry name" value="Rer1"/>
</dbReference>
<evidence type="ECO:0000256" key="6">
    <source>
        <dbReference type="PIRNR" id="PIRNR016013"/>
    </source>
</evidence>
<dbReference type="Pfam" id="PF03248">
    <property type="entry name" value="Rer1"/>
    <property type="match status" value="1"/>
</dbReference>
<sequence>MKAFDEKPTVAEVVSSGIAQRLQQLLDRSTVHILPRWLGFARPSAVCLALYGLRVYIIQGWFIVTYGLGIFLLNNFIGFLSPQIDPDGDGPLLPTSTGDNFKPFSRRVPEFKFWYTSIKGVCTAFFMTFFSIFDVPVFWHSAVPILLVYFFALFFLTMKRQIKHMIKHEYVPWSWGKKSYAPGRQVHKIRK</sequence>
<evidence type="ECO:0000256" key="1">
    <source>
        <dbReference type="ARBA" id="ARBA00004141"/>
    </source>
</evidence>
<evidence type="ECO:0000313" key="9">
    <source>
        <dbReference type="Proteomes" id="UP000789595"/>
    </source>
</evidence>
<gene>
    <name evidence="8" type="ORF">PECAL_5P09510</name>
</gene>
<feature type="transmembrane region" description="Helical" evidence="7">
    <location>
        <begin position="113"/>
        <end position="132"/>
    </location>
</feature>
<evidence type="ECO:0000256" key="3">
    <source>
        <dbReference type="ARBA" id="ARBA00022692"/>
    </source>
</evidence>
<dbReference type="PIRSF" id="PIRSF016013">
    <property type="entry name" value="AtER_Rer1p"/>
    <property type="match status" value="1"/>
</dbReference>
<keyword evidence="3 7" id="KW-0812">Transmembrane</keyword>
<feature type="transmembrane region" description="Helical" evidence="7">
    <location>
        <begin position="138"/>
        <end position="158"/>
    </location>
</feature>
<comment type="function">
    <text evidence="6">Involved in the retrieval of endoplasmic reticulum membrane proteins from the early Golgi compartment.</text>
</comment>
<organism evidence="8 9">
    <name type="scientific">Pelagomonas calceolata</name>
    <dbReference type="NCBI Taxonomy" id="35677"/>
    <lineage>
        <taxon>Eukaryota</taxon>
        <taxon>Sar</taxon>
        <taxon>Stramenopiles</taxon>
        <taxon>Ochrophyta</taxon>
        <taxon>Pelagophyceae</taxon>
        <taxon>Pelagomonadales</taxon>
        <taxon>Pelagomonadaceae</taxon>
        <taxon>Pelagomonas</taxon>
    </lineage>
</organism>
<protein>
    <recommendedName>
        <fullName evidence="6">Protein RER1</fullName>
    </recommendedName>
</protein>
<keyword evidence="5 6" id="KW-0472">Membrane</keyword>